<reference evidence="2" key="2">
    <citation type="journal article" date="2021" name="PeerJ">
        <title>Extensive microbial diversity within the chicken gut microbiome revealed by metagenomics and culture.</title>
        <authorList>
            <person name="Gilroy R."/>
            <person name="Ravi A."/>
            <person name="Getino M."/>
            <person name="Pursley I."/>
            <person name="Horton D.L."/>
            <person name="Alikhan N.F."/>
            <person name="Baker D."/>
            <person name="Gharbi K."/>
            <person name="Hall N."/>
            <person name="Watson M."/>
            <person name="Adriaenssens E.M."/>
            <person name="Foster-Nyarko E."/>
            <person name="Jarju S."/>
            <person name="Secka A."/>
            <person name="Antonio M."/>
            <person name="Oren A."/>
            <person name="Chaudhuri R.R."/>
            <person name="La Ragione R."/>
            <person name="Hildebrand F."/>
            <person name="Pallen M.J."/>
        </authorList>
    </citation>
    <scope>NUCLEOTIDE SEQUENCE</scope>
    <source>
        <strain evidence="2">ChiW13-3771</strain>
    </source>
</reference>
<gene>
    <name evidence="2" type="ORF">IAC96_10945</name>
</gene>
<comment type="caution">
    <text evidence="2">The sequence shown here is derived from an EMBL/GenBank/DDBJ whole genome shotgun (WGS) entry which is preliminary data.</text>
</comment>
<protein>
    <submittedName>
        <fullName evidence="2">IS3 family transposase</fullName>
    </submittedName>
</protein>
<dbReference type="EMBL" id="DVHN01000144">
    <property type="protein sequence ID" value="HIR89456.1"/>
    <property type="molecule type" value="Genomic_DNA"/>
</dbReference>
<dbReference type="InterPro" id="IPR048020">
    <property type="entry name" value="Transpos_IS3"/>
</dbReference>
<dbReference type="Pfam" id="PF00665">
    <property type="entry name" value="rve"/>
    <property type="match status" value="1"/>
</dbReference>
<reference evidence="2" key="1">
    <citation type="submission" date="2020-10" db="EMBL/GenBank/DDBJ databases">
        <authorList>
            <person name="Gilroy R."/>
        </authorList>
    </citation>
    <scope>NUCLEOTIDE SEQUENCE</scope>
    <source>
        <strain evidence="2">ChiW13-3771</strain>
    </source>
</reference>
<name>A0A9D1EG87_9FIRM</name>
<dbReference type="Gene3D" id="3.30.420.10">
    <property type="entry name" value="Ribonuclease H-like superfamily/Ribonuclease H"/>
    <property type="match status" value="1"/>
</dbReference>
<dbReference type="SUPFAM" id="SSF53098">
    <property type="entry name" value="Ribonuclease H-like"/>
    <property type="match status" value="1"/>
</dbReference>
<organism evidence="2 3">
    <name type="scientific">Candidatus Fimimorpha faecalis</name>
    <dbReference type="NCBI Taxonomy" id="2840824"/>
    <lineage>
        <taxon>Bacteria</taxon>
        <taxon>Bacillati</taxon>
        <taxon>Bacillota</taxon>
        <taxon>Clostridia</taxon>
        <taxon>Eubacteriales</taxon>
        <taxon>Candidatus Fimimorpha</taxon>
    </lineage>
</organism>
<dbReference type="PANTHER" id="PTHR46889:SF4">
    <property type="entry name" value="TRANSPOSASE INSO FOR INSERTION SEQUENCE ELEMENT IS911B-RELATED"/>
    <property type="match status" value="1"/>
</dbReference>
<dbReference type="GO" id="GO:0003676">
    <property type="term" value="F:nucleic acid binding"/>
    <property type="evidence" value="ECO:0007669"/>
    <property type="project" value="InterPro"/>
</dbReference>
<dbReference type="InterPro" id="IPR001584">
    <property type="entry name" value="Integrase_cat-core"/>
</dbReference>
<sequence length="237" mass="28307">MLKKSGCILRKGNRFDQYHFIDAHKKEFGVCWLLRQMKICPNAYYNYKKDKKADYRISKKRIQKKMLELYHEYSGNLGYQMLRVSLLRAKISLSNTTVLKYMRELRIKSMVIPKRPPYKKGDCYKKFENHWNREFHTDRPNEKWCTDFTYILMSDGRRRYNCSIIDLFDRSVVATRNSSHIDAQLAVQTLDIALKRNRYPRELLLHSDQGSQYTSQLFTEYCKEHGVKQSMSRAGCP</sequence>
<proteinExistence type="predicted"/>
<evidence type="ECO:0000259" key="1">
    <source>
        <dbReference type="PROSITE" id="PS50994"/>
    </source>
</evidence>
<accession>A0A9D1EG87</accession>
<dbReference type="PROSITE" id="PS50994">
    <property type="entry name" value="INTEGRASE"/>
    <property type="match status" value="1"/>
</dbReference>
<dbReference type="InterPro" id="IPR050900">
    <property type="entry name" value="Transposase_IS3/IS150/IS904"/>
</dbReference>
<dbReference type="InterPro" id="IPR012337">
    <property type="entry name" value="RNaseH-like_sf"/>
</dbReference>
<dbReference type="InterPro" id="IPR036397">
    <property type="entry name" value="RNaseH_sf"/>
</dbReference>
<dbReference type="GO" id="GO:0015074">
    <property type="term" value="P:DNA integration"/>
    <property type="evidence" value="ECO:0007669"/>
    <property type="project" value="InterPro"/>
</dbReference>
<dbReference type="NCBIfam" id="NF033516">
    <property type="entry name" value="transpos_IS3"/>
    <property type="match status" value="1"/>
</dbReference>
<dbReference type="PANTHER" id="PTHR46889">
    <property type="entry name" value="TRANSPOSASE INSF FOR INSERTION SEQUENCE IS3B-RELATED"/>
    <property type="match status" value="1"/>
</dbReference>
<evidence type="ECO:0000313" key="3">
    <source>
        <dbReference type="Proteomes" id="UP000824201"/>
    </source>
</evidence>
<dbReference type="AlphaFoldDB" id="A0A9D1EG87"/>
<feature type="domain" description="Integrase catalytic" evidence="1">
    <location>
        <begin position="136"/>
        <end position="237"/>
    </location>
</feature>
<evidence type="ECO:0000313" key="2">
    <source>
        <dbReference type="EMBL" id="HIR89456.1"/>
    </source>
</evidence>
<dbReference type="Proteomes" id="UP000824201">
    <property type="component" value="Unassembled WGS sequence"/>
</dbReference>